<proteinExistence type="predicted"/>
<protein>
    <submittedName>
        <fullName evidence="2">Uncharacterized protein</fullName>
    </submittedName>
</protein>
<dbReference type="EMBL" id="CAJNDS010000669">
    <property type="protein sequence ID" value="CAE7226862.1"/>
    <property type="molecule type" value="Genomic_DNA"/>
</dbReference>
<sequence>MGVRPPQIVQAALMFIILSLDWLLDSSLKPAEGLEDSLPQEIDIEATSFLQITTESTVDGIDAHCSSDFWASALRRLLRCPCSSADSAGNEVCSRRTTLWTVAALGIAFLQSSVKDVVLLSL</sequence>
<evidence type="ECO:0000313" key="2">
    <source>
        <dbReference type="EMBL" id="CAE7226862.1"/>
    </source>
</evidence>
<accession>A0A812KFI2</accession>
<dbReference type="AlphaFoldDB" id="A0A812KFI2"/>
<feature type="chain" id="PRO_5032614325" evidence="1">
    <location>
        <begin position="34"/>
        <end position="122"/>
    </location>
</feature>
<organism evidence="2 3">
    <name type="scientific">Symbiodinium natans</name>
    <dbReference type="NCBI Taxonomy" id="878477"/>
    <lineage>
        <taxon>Eukaryota</taxon>
        <taxon>Sar</taxon>
        <taxon>Alveolata</taxon>
        <taxon>Dinophyceae</taxon>
        <taxon>Suessiales</taxon>
        <taxon>Symbiodiniaceae</taxon>
        <taxon>Symbiodinium</taxon>
    </lineage>
</organism>
<reference evidence="2" key="1">
    <citation type="submission" date="2021-02" db="EMBL/GenBank/DDBJ databases">
        <authorList>
            <person name="Dougan E. K."/>
            <person name="Rhodes N."/>
            <person name="Thang M."/>
            <person name="Chan C."/>
        </authorList>
    </citation>
    <scope>NUCLEOTIDE SEQUENCE</scope>
</reference>
<dbReference type="Proteomes" id="UP000604046">
    <property type="component" value="Unassembled WGS sequence"/>
</dbReference>
<name>A0A812KFI2_9DINO</name>
<gene>
    <name evidence="2" type="ORF">SNAT2548_LOCUS8875</name>
</gene>
<evidence type="ECO:0000313" key="3">
    <source>
        <dbReference type="Proteomes" id="UP000604046"/>
    </source>
</evidence>
<evidence type="ECO:0000256" key="1">
    <source>
        <dbReference type="SAM" id="SignalP"/>
    </source>
</evidence>
<keyword evidence="3" id="KW-1185">Reference proteome</keyword>
<feature type="signal peptide" evidence="1">
    <location>
        <begin position="1"/>
        <end position="33"/>
    </location>
</feature>
<comment type="caution">
    <text evidence="2">The sequence shown here is derived from an EMBL/GenBank/DDBJ whole genome shotgun (WGS) entry which is preliminary data.</text>
</comment>
<keyword evidence="1" id="KW-0732">Signal</keyword>